<evidence type="ECO:0000256" key="1">
    <source>
        <dbReference type="ARBA" id="ARBA00022679"/>
    </source>
</evidence>
<keyword evidence="1" id="KW-0808">Transferase</keyword>
<keyword evidence="5" id="KW-1185">Reference proteome</keyword>
<dbReference type="SUPFAM" id="SSF55729">
    <property type="entry name" value="Acyl-CoA N-acyltransferases (Nat)"/>
    <property type="match status" value="1"/>
</dbReference>
<name>A0ABS8PNS3_9BACT</name>
<dbReference type="CDD" id="cd04301">
    <property type="entry name" value="NAT_SF"/>
    <property type="match status" value="1"/>
</dbReference>
<sequence length="171" mass="18788">METVFTTRLATAADVPAIAALHVTVFKETHGSIGAPEIALRVWQWEQVFMAPEGNWFCLVMETASGGLIGFAKGQAYQEAAHSEFAGELNKIYLLREYQGRGLGKRLIGCVARAFIQRNIRSMLLFGDADLPANKFYERMGAERLFAGNGDFHGGYGWKDLSLLAAGIKNV</sequence>
<gene>
    <name evidence="4" type="ORF">LQ567_08295</name>
</gene>
<feature type="domain" description="N-acetyltransferase" evidence="3">
    <location>
        <begin position="5"/>
        <end position="162"/>
    </location>
</feature>
<dbReference type="EMBL" id="JAJNEC010000005">
    <property type="protein sequence ID" value="MCD2422757.1"/>
    <property type="molecule type" value="Genomic_DNA"/>
</dbReference>
<dbReference type="PROSITE" id="PS51186">
    <property type="entry name" value="GNAT"/>
    <property type="match status" value="1"/>
</dbReference>
<accession>A0ABS8PNS3</accession>
<comment type="caution">
    <text evidence="4">The sequence shown here is derived from an EMBL/GenBank/DDBJ whole genome shotgun (WGS) entry which is preliminary data.</text>
</comment>
<evidence type="ECO:0000256" key="2">
    <source>
        <dbReference type="ARBA" id="ARBA00023315"/>
    </source>
</evidence>
<dbReference type="InterPro" id="IPR016181">
    <property type="entry name" value="Acyl_CoA_acyltransferase"/>
</dbReference>
<reference evidence="4 5" key="1">
    <citation type="submission" date="2021-11" db="EMBL/GenBank/DDBJ databases">
        <title>Genomic of Niabella pedocola.</title>
        <authorList>
            <person name="Wu T."/>
        </authorList>
    </citation>
    <scope>NUCLEOTIDE SEQUENCE [LARGE SCALE GENOMIC DNA]</scope>
    <source>
        <strain evidence="4 5">JCM 31011</strain>
    </source>
</reference>
<dbReference type="PANTHER" id="PTHR43877">
    <property type="entry name" value="AMINOALKYLPHOSPHONATE N-ACETYLTRANSFERASE-RELATED-RELATED"/>
    <property type="match status" value="1"/>
</dbReference>
<dbReference type="Pfam" id="PF00583">
    <property type="entry name" value="Acetyltransf_1"/>
    <property type="match status" value="1"/>
</dbReference>
<evidence type="ECO:0000259" key="3">
    <source>
        <dbReference type="PROSITE" id="PS51186"/>
    </source>
</evidence>
<evidence type="ECO:0000313" key="4">
    <source>
        <dbReference type="EMBL" id="MCD2422757.1"/>
    </source>
</evidence>
<keyword evidence="2" id="KW-0012">Acyltransferase</keyword>
<dbReference type="Gene3D" id="3.40.630.30">
    <property type="match status" value="1"/>
</dbReference>
<organism evidence="4 5">
    <name type="scientific">Niabella pedocola</name>
    <dbReference type="NCBI Taxonomy" id="1752077"/>
    <lineage>
        <taxon>Bacteria</taxon>
        <taxon>Pseudomonadati</taxon>
        <taxon>Bacteroidota</taxon>
        <taxon>Chitinophagia</taxon>
        <taxon>Chitinophagales</taxon>
        <taxon>Chitinophagaceae</taxon>
        <taxon>Niabella</taxon>
    </lineage>
</organism>
<dbReference type="InterPro" id="IPR050832">
    <property type="entry name" value="Bact_Acetyltransf"/>
</dbReference>
<proteinExistence type="predicted"/>
<dbReference type="InterPro" id="IPR000182">
    <property type="entry name" value="GNAT_dom"/>
</dbReference>
<evidence type="ECO:0000313" key="5">
    <source>
        <dbReference type="Proteomes" id="UP001199816"/>
    </source>
</evidence>
<dbReference type="Proteomes" id="UP001199816">
    <property type="component" value="Unassembled WGS sequence"/>
</dbReference>
<protein>
    <submittedName>
        <fullName evidence="4">GNAT family N-acetyltransferase</fullName>
    </submittedName>
</protein>
<dbReference type="RefSeq" id="WP_231004034.1">
    <property type="nucleotide sequence ID" value="NZ_JAJNEC010000005.1"/>
</dbReference>